<keyword evidence="2" id="KW-1185">Reference proteome</keyword>
<comment type="caution">
    <text evidence="1">The sequence shown here is derived from an EMBL/GenBank/DDBJ whole genome shotgun (WGS) entry which is preliminary data.</text>
</comment>
<dbReference type="Proteomes" id="UP000323876">
    <property type="component" value="Unassembled WGS sequence"/>
</dbReference>
<proteinExistence type="predicted"/>
<sequence length="146" mass="15722">MDVVSVWRVGEVGIATALVVAGMSCVMPTATAEPSAYLTDRIQVCKDEGYNAMAGWIGGRNGRETTTNKYGRGKSFGSTSSMRAGDCIKTGQHVEGGFTPSRDGSVWVPGGGRHQYFYKAMSPEGGDLGYWVRGGEFQWLNNWPGK</sequence>
<name>A0A5N0DK25_9NOCA</name>
<gene>
    <name evidence="1" type="ORF">F3087_44725</name>
</gene>
<organism evidence="1 2">
    <name type="scientific">Nocardia colli</name>
    <dbReference type="NCBI Taxonomy" id="2545717"/>
    <lineage>
        <taxon>Bacteria</taxon>
        <taxon>Bacillati</taxon>
        <taxon>Actinomycetota</taxon>
        <taxon>Actinomycetes</taxon>
        <taxon>Mycobacteriales</taxon>
        <taxon>Nocardiaceae</taxon>
        <taxon>Nocardia</taxon>
    </lineage>
</organism>
<evidence type="ECO:0000313" key="2">
    <source>
        <dbReference type="Proteomes" id="UP000323876"/>
    </source>
</evidence>
<dbReference type="RefSeq" id="WP_150408291.1">
    <property type="nucleotide sequence ID" value="NZ_VXLC01000049.1"/>
</dbReference>
<reference evidence="1 2" key="1">
    <citation type="submission" date="2019-09" db="EMBL/GenBank/DDBJ databases">
        <authorList>
            <person name="Wang X."/>
        </authorList>
    </citation>
    <scope>NUCLEOTIDE SEQUENCE [LARGE SCALE GENOMIC DNA]</scope>
    <source>
        <strain evidence="1 2">CICC 11023</strain>
    </source>
</reference>
<protein>
    <submittedName>
        <fullName evidence="1">Uncharacterized protein</fullName>
    </submittedName>
</protein>
<evidence type="ECO:0000313" key="1">
    <source>
        <dbReference type="EMBL" id="KAA8877412.1"/>
    </source>
</evidence>
<accession>A0A5N0DK25</accession>
<dbReference type="EMBL" id="VXLC01000049">
    <property type="protein sequence ID" value="KAA8877412.1"/>
    <property type="molecule type" value="Genomic_DNA"/>
</dbReference>
<dbReference type="AlphaFoldDB" id="A0A5N0DK25"/>